<dbReference type="Proteomes" id="UP001515480">
    <property type="component" value="Unassembled WGS sequence"/>
</dbReference>
<keyword evidence="2" id="KW-1185">Reference proteome</keyword>
<reference evidence="1 2" key="1">
    <citation type="journal article" date="2024" name="Science">
        <title>Giant polyketide synthase enzymes in the biosynthesis of giant marine polyether toxins.</title>
        <authorList>
            <person name="Fallon T.R."/>
            <person name="Shende V.V."/>
            <person name="Wierzbicki I.H."/>
            <person name="Pendleton A.L."/>
            <person name="Watervoot N.F."/>
            <person name="Auber R.P."/>
            <person name="Gonzalez D.J."/>
            <person name="Wisecaver J.H."/>
            <person name="Moore B.S."/>
        </authorList>
    </citation>
    <scope>NUCLEOTIDE SEQUENCE [LARGE SCALE GENOMIC DNA]</scope>
    <source>
        <strain evidence="1 2">12B1</strain>
    </source>
</reference>
<gene>
    <name evidence="1" type="ORF">AB1Y20_017682</name>
</gene>
<protein>
    <submittedName>
        <fullName evidence="1">Uncharacterized protein</fullName>
    </submittedName>
</protein>
<dbReference type="GO" id="GO:0006629">
    <property type="term" value="P:lipid metabolic process"/>
    <property type="evidence" value="ECO:0007669"/>
    <property type="project" value="InterPro"/>
</dbReference>
<dbReference type="EMBL" id="JBGBPQ010000006">
    <property type="protein sequence ID" value="KAL1522707.1"/>
    <property type="molecule type" value="Genomic_DNA"/>
</dbReference>
<dbReference type="GO" id="GO:0008374">
    <property type="term" value="F:O-acyltransferase activity"/>
    <property type="evidence" value="ECO:0007669"/>
    <property type="project" value="InterPro"/>
</dbReference>
<dbReference type="SUPFAM" id="SSF53474">
    <property type="entry name" value="alpha/beta-Hydrolases"/>
    <property type="match status" value="1"/>
</dbReference>
<evidence type="ECO:0000313" key="2">
    <source>
        <dbReference type="Proteomes" id="UP001515480"/>
    </source>
</evidence>
<accession>A0AB34JP41</accession>
<sequence>MADGQAQALAAAQVAFDDCIGSALFAKPRKLNMLTTGSRHLGKFKDGRPALGINLFFTVQSLKCQSGGLNKAVRLQTTQYLIFKTFNEDELASLYVTCSTYISSEHQQFALRTARSKHINGIDSVLQLRAYLDKRITDAIANDASTTMREAKPPIVMVPGLAGSVFRARLTGTARPPHLWCERSSDWFVTWVSLAQLVPEQKDCLLARLLPHFNATDQTYHNALGVELDTNVDFGGVDGITFLDPSVHFGVSNYFGTMVAHFEAQGYTRGRDLHGAPYDWRAAPDGHRAPGMFFEQLAQLVEATVKRNGAKASIITHSLGGPTTLAFLLSRPSGWVQDHVANFIPISAPWGGAALMALSDISGDNFGIPFVSSDYLKPVQTASASGVFLLPTSAAFGDQTIVSAGGKNYSAKEMPILLKDLGLTEATQIYANLERLQLNADDLTAPPVRTLVITSSGVKTDERYEYADPLVPGFDKGPERIEYGDGDGTVNLVSLRFAQDGGWPSARDADRRFFEVKGVAHFDMVKEQRVLSEIDAFLGSGLRQ</sequence>
<evidence type="ECO:0000313" key="1">
    <source>
        <dbReference type="EMBL" id="KAL1522707.1"/>
    </source>
</evidence>
<dbReference type="InterPro" id="IPR003386">
    <property type="entry name" value="LACT/PDAT_acylTrfase"/>
</dbReference>
<dbReference type="Gene3D" id="3.40.50.1820">
    <property type="entry name" value="alpha/beta hydrolase"/>
    <property type="match status" value="1"/>
</dbReference>
<organism evidence="1 2">
    <name type="scientific">Prymnesium parvum</name>
    <name type="common">Toxic golden alga</name>
    <dbReference type="NCBI Taxonomy" id="97485"/>
    <lineage>
        <taxon>Eukaryota</taxon>
        <taxon>Haptista</taxon>
        <taxon>Haptophyta</taxon>
        <taxon>Prymnesiophyceae</taxon>
        <taxon>Prymnesiales</taxon>
        <taxon>Prymnesiaceae</taxon>
        <taxon>Prymnesium</taxon>
    </lineage>
</organism>
<comment type="caution">
    <text evidence="1">The sequence shown here is derived from an EMBL/GenBank/DDBJ whole genome shotgun (WGS) entry which is preliminary data.</text>
</comment>
<name>A0AB34JP41_PRYPA</name>
<dbReference type="InterPro" id="IPR029058">
    <property type="entry name" value="AB_hydrolase_fold"/>
</dbReference>
<dbReference type="AlphaFoldDB" id="A0AB34JP41"/>
<dbReference type="PANTHER" id="PTHR11440">
    <property type="entry name" value="LECITHIN-CHOLESTEROL ACYLTRANSFERASE-RELATED"/>
    <property type="match status" value="1"/>
</dbReference>
<dbReference type="Pfam" id="PF02450">
    <property type="entry name" value="LCAT"/>
    <property type="match status" value="1"/>
</dbReference>
<proteinExistence type="predicted"/>